<dbReference type="AlphaFoldDB" id="A0A176QGY4"/>
<proteinExistence type="predicted"/>
<feature type="transmembrane region" description="Helical" evidence="1">
    <location>
        <begin position="90"/>
        <end position="108"/>
    </location>
</feature>
<name>A0A176QGY4_9MICO</name>
<comment type="caution">
    <text evidence="2">The sequence shown here is derived from an EMBL/GenBank/DDBJ whole genome shotgun (WGS) entry which is preliminary data.</text>
</comment>
<feature type="transmembrane region" description="Helical" evidence="1">
    <location>
        <begin position="12"/>
        <end position="33"/>
    </location>
</feature>
<gene>
    <name evidence="2" type="ORF">AWH69_04140</name>
</gene>
<protein>
    <submittedName>
        <fullName evidence="2">Uncharacterized protein</fullName>
    </submittedName>
</protein>
<keyword evidence="3" id="KW-1185">Reference proteome</keyword>
<reference evidence="2 3" key="1">
    <citation type="submission" date="2016-01" db="EMBL/GenBank/DDBJ databases">
        <title>Janibacter melonis strain CD11_4 genome sequencing and assembly.</title>
        <authorList>
            <person name="Nair G.R."/>
            <person name="Kaur G."/>
            <person name="Chander A.M."/>
            <person name="Mayilraj S."/>
        </authorList>
    </citation>
    <scope>NUCLEOTIDE SEQUENCE [LARGE SCALE GENOMIC DNA]</scope>
    <source>
        <strain evidence="2 3">CD11-4</strain>
    </source>
</reference>
<evidence type="ECO:0000313" key="3">
    <source>
        <dbReference type="Proteomes" id="UP000076976"/>
    </source>
</evidence>
<feature type="transmembrane region" description="Helical" evidence="1">
    <location>
        <begin position="39"/>
        <end position="62"/>
    </location>
</feature>
<evidence type="ECO:0000313" key="2">
    <source>
        <dbReference type="EMBL" id="OAB88960.1"/>
    </source>
</evidence>
<keyword evidence="1" id="KW-1133">Transmembrane helix</keyword>
<dbReference type="EMBL" id="LQZG01000001">
    <property type="protein sequence ID" value="OAB88960.1"/>
    <property type="molecule type" value="Genomic_DNA"/>
</dbReference>
<organism evidence="2 3">
    <name type="scientific">Janibacter melonis</name>
    <dbReference type="NCBI Taxonomy" id="262209"/>
    <lineage>
        <taxon>Bacteria</taxon>
        <taxon>Bacillati</taxon>
        <taxon>Actinomycetota</taxon>
        <taxon>Actinomycetes</taxon>
        <taxon>Micrococcales</taxon>
        <taxon>Intrasporangiaceae</taxon>
        <taxon>Janibacter</taxon>
    </lineage>
</organism>
<sequence>MTRTTTTAPTSAYLRAGLLAAGITAAAGIGAGAVRGEDFWLAAGVFGAAALGPALALGWLLFVSDHTVPQDAHAEDSVERRWAEQAGAGAFLDVVIASSVALALLSVLDVDISATGVLTLLVVLALADSAVRYAVVSRRGA</sequence>
<dbReference type="STRING" id="262209.AWH69_04140"/>
<dbReference type="Proteomes" id="UP000076976">
    <property type="component" value="Unassembled WGS sequence"/>
</dbReference>
<dbReference type="RefSeq" id="WP_068271864.1">
    <property type="nucleotide sequence ID" value="NZ_LQZG01000001.1"/>
</dbReference>
<keyword evidence="1" id="KW-0812">Transmembrane</keyword>
<accession>A0A176QGY4</accession>
<feature type="transmembrane region" description="Helical" evidence="1">
    <location>
        <begin position="114"/>
        <end position="135"/>
    </location>
</feature>
<evidence type="ECO:0000256" key="1">
    <source>
        <dbReference type="SAM" id="Phobius"/>
    </source>
</evidence>
<keyword evidence="1" id="KW-0472">Membrane</keyword>